<dbReference type="GeneID" id="113492286"/>
<dbReference type="KEGG" id="tnl:113492286"/>
<dbReference type="AlphaFoldDB" id="A0A7E5VB73"/>
<evidence type="ECO:0000313" key="3">
    <source>
        <dbReference type="RefSeq" id="XP_026725530.1"/>
    </source>
</evidence>
<gene>
    <name evidence="3" type="primary">LOC113492286</name>
</gene>
<organism evidence="2 3">
    <name type="scientific">Trichoplusia ni</name>
    <name type="common">Cabbage looper</name>
    <dbReference type="NCBI Taxonomy" id="7111"/>
    <lineage>
        <taxon>Eukaryota</taxon>
        <taxon>Metazoa</taxon>
        <taxon>Ecdysozoa</taxon>
        <taxon>Arthropoda</taxon>
        <taxon>Hexapoda</taxon>
        <taxon>Insecta</taxon>
        <taxon>Pterygota</taxon>
        <taxon>Neoptera</taxon>
        <taxon>Endopterygota</taxon>
        <taxon>Lepidoptera</taxon>
        <taxon>Glossata</taxon>
        <taxon>Ditrysia</taxon>
        <taxon>Noctuoidea</taxon>
        <taxon>Noctuidae</taxon>
        <taxon>Plusiinae</taxon>
        <taxon>Trichoplusia</taxon>
    </lineage>
</organism>
<dbReference type="RefSeq" id="XP_026725530.1">
    <property type="nucleotide sequence ID" value="XM_026869729.1"/>
</dbReference>
<sequence>MCSDQYTHQTSRTMAYNRTIVIFMALCVLAAAVAQVPQGRPHENQGRGKRALDGVTSCDFTVIPKISCHDCHTKLICKQIGGILKACNNPFQPHCNNGVCSSVPSAECA</sequence>
<name>A0A7E5VB73_TRINI</name>
<dbReference type="Proteomes" id="UP000322000">
    <property type="component" value="Chromosome 1"/>
</dbReference>
<evidence type="ECO:0000256" key="1">
    <source>
        <dbReference type="SAM" id="SignalP"/>
    </source>
</evidence>
<keyword evidence="2" id="KW-1185">Reference proteome</keyword>
<feature type="chain" id="PRO_5028906885" evidence="1">
    <location>
        <begin position="35"/>
        <end position="109"/>
    </location>
</feature>
<dbReference type="InParanoid" id="A0A7E5VB73"/>
<feature type="signal peptide" evidence="1">
    <location>
        <begin position="1"/>
        <end position="34"/>
    </location>
</feature>
<evidence type="ECO:0000313" key="2">
    <source>
        <dbReference type="Proteomes" id="UP000322000"/>
    </source>
</evidence>
<keyword evidence="1" id="KW-0732">Signal</keyword>
<proteinExistence type="predicted"/>
<accession>A0A7E5VB73</accession>
<reference evidence="3" key="1">
    <citation type="submission" date="2025-08" db="UniProtKB">
        <authorList>
            <consortium name="RefSeq"/>
        </authorList>
    </citation>
    <scope>IDENTIFICATION</scope>
</reference>
<protein>
    <submittedName>
        <fullName evidence="3">Uncharacterized protein LOC113492286</fullName>
    </submittedName>
</protein>
<dbReference type="OrthoDB" id="7489034at2759"/>